<keyword evidence="6" id="KW-0238">DNA-binding</keyword>
<dbReference type="Pfam" id="PF02586">
    <property type="entry name" value="SRAP"/>
    <property type="match status" value="1"/>
</dbReference>
<protein>
    <recommendedName>
        <fullName evidence="8">Abasic site processing protein</fullName>
        <ecNumber evidence="8">3.4.-.-</ecNumber>
    </recommendedName>
</protein>
<evidence type="ECO:0000256" key="5">
    <source>
        <dbReference type="ARBA" id="ARBA00023124"/>
    </source>
</evidence>
<proteinExistence type="inferred from homology"/>
<dbReference type="GO" id="GO:0008233">
    <property type="term" value="F:peptidase activity"/>
    <property type="evidence" value="ECO:0007669"/>
    <property type="project" value="UniProtKB-KW"/>
</dbReference>
<dbReference type="GO" id="GO:0006508">
    <property type="term" value="P:proteolysis"/>
    <property type="evidence" value="ECO:0007669"/>
    <property type="project" value="UniProtKB-KW"/>
</dbReference>
<dbReference type="Proteomes" id="UP000306196">
    <property type="component" value="Unassembled WGS sequence"/>
</dbReference>
<dbReference type="AlphaFoldDB" id="A0A5R8KC05"/>
<dbReference type="SUPFAM" id="SSF143081">
    <property type="entry name" value="BB1717-like"/>
    <property type="match status" value="1"/>
</dbReference>
<evidence type="ECO:0000313" key="10">
    <source>
        <dbReference type="Proteomes" id="UP000306196"/>
    </source>
</evidence>
<dbReference type="OrthoDB" id="9782620at2"/>
<keyword evidence="4 8" id="KW-0378">Hydrolase</keyword>
<keyword evidence="7" id="KW-0456">Lyase</keyword>
<evidence type="ECO:0000256" key="6">
    <source>
        <dbReference type="ARBA" id="ARBA00023125"/>
    </source>
</evidence>
<dbReference type="GO" id="GO:0003697">
    <property type="term" value="F:single-stranded DNA binding"/>
    <property type="evidence" value="ECO:0007669"/>
    <property type="project" value="InterPro"/>
</dbReference>
<accession>A0A5R8KC05</accession>
<dbReference type="GO" id="GO:0106300">
    <property type="term" value="P:protein-DNA covalent cross-linking repair"/>
    <property type="evidence" value="ECO:0007669"/>
    <property type="project" value="InterPro"/>
</dbReference>
<comment type="caution">
    <text evidence="9">The sequence shown here is derived from an EMBL/GenBank/DDBJ whole genome shotgun (WGS) entry which is preliminary data.</text>
</comment>
<dbReference type="PANTHER" id="PTHR13604:SF0">
    <property type="entry name" value="ABASIC SITE PROCESSING PROTEIN HMCES"/>
    <property type="match status" value="1"/>
</dbReference>
<reference evidence="9 10" key="1">
    <citation type="submission" date="2019-05" db="EMBL/GenBank/DDBJ databases">
        <title>Verrucobacter flavum gen. nov., sp. nov. a new member of the family Verrucomicrobiaceae.</title>
        <authorList>
            <person name="Szuroczki S."/>
            <person name="Abbaszade G."/>
            <person name="Szabo A."/>
            <person name="Felfoldi T."/>
            <person name="Schumann P."/>
            <person name="Boka K."/>
            <person name="Keki Z."/>
            <person name="Toumi M."/>
            <person name="Toth E."/>
        </authorList>
    </citation>
    <scope>NUCLEOTIDE SEQUENCE [LARGE SCALE GENOMIC DNA]</scope>
    <source>
        <strain evidence="9 10">MG-N-17</strain>
    </source>
</reference>
<sequence>MCNLLRYKDRVQKDFAKWEFSEVRIDPPKRFVVRPSQPAPVVTMENGLAKITMKEFGFVTPRGRQMMARGETVEKLPTFRSSFQSRRCLVAVHGFYDSLDMGAFRQPWHIHLRGDGLMCFAALWEGDAFTIVSTPANRVVARVIDRMPAILKPDEWRAWLEPDATESDLKAMLRPCDDGEMEAYPVTRQVNRPGYESPDAIEPVIPDQGEFELF</sequence>
<evidence type="ECO:0000256" key="7">
    <source>
        <dbReference type="ARBA" id="ARBA00023239"/>
    </source>
</evidence>
<evidence type="ECO:0000256" key="2">
    <source>
        <dbReference type="ARBA" id="ARBA00022670"/>
    </source>
</evidence>
<evidence type="ECO:0000256" key="3">
    <source>
        <dbReference type="ARBA" id="ARBA00022763"/>
    </source>
</evidence>
<dbReference type="EMBL" id="VAUV01000011">
    <property type="protein sequence ID" value="TLD69826.1"/>
    <property type="molecule type" value="Genomic_DNA"/>
</dbReference>
<gene>
    <name evidence="9" type="ORF">FEM03_16010</name>
</gene>
<keyword evidence="5" id="KW-0190">Covalent protein-DNA linkage</keyword>
<dbReference type="InterPro" id="IPR003738">
    <property type="entry name" value="SRAP"/>
</dbReference>
<dbReference type="RefSeq" id="WP_138087284.1">
    <property type="nucleotide sequence ID" value="NZ_VAUV01000011.1"/>
</dbReference>
<comment type="similarity">
    <text evidence="1 8">Belongs to the SOS response-associated peptidase family.</text>
</comment>
<keyword evidence="10" id="KW-1185">Reference proteome</keyword>
<dbReference type="EC" id="3.4.-.-" evidence="8"/>
<keyword evidence="2 8" id="KW-0645">Protease</keyword>
<evidence type="ECO:0000313" key="9">
    <source>
        <dbReference type="EMBL" id="TLD69826.1"/>
    </source>
</evidence>
<dbReference type="GO" id="GO:0016829">
    <property type="term" value="F:lyase activity"/>
    <property type="evidence" value="ECO:0007669"/>
    <property type="project" value="UniProtKB-KW"/>
</dbReference>
<evidence type="ECO:0000256" key="1">
    <source>
        <dbReference type="ARBA" id="ARBA00008136"/>
    </source>
</evidence>
<dbReference type="PANTHER" id="PTHR13604">
    <property type="entry name" value="DC12-RELATED"/>
    <property type="match status" value="1"/>
</dbReference>
<organism evidence="9 10">
    <name type="scientific">Phragmitibacter flavus</name>
    <dbReference type="NCBI Taxonomy" id="2576071"/>
    <lineage>
        <taxon>Bacteria</taxon>
        <taxon>Pseudomonadati</taxon>
        <taxon>Verrucomicrobiota</taxon>
        <taxon>Verrucomicrobiia</taxon>
        <taxon>Verrucomicrobiales</taxon>
        <taxon>Verrucomicrobiaceae</taxon>
        <taxon>Phragmitibacter</taxon>
    </lineage>
</organism>
<name>A0A5R8KC05_9BACT</name>
<evidence type="ECO:0000256" key="4">
    <source>
        <dbReference type="ARBA" id="ARBA00022801"/>
    </source>
</evidence>
<evidence type="ECO:0000256" key="8">
    <source>
        <dbReference type="RuleBase" id="RU364100"/>
    </source>
</evidence>
<keyword evidence="3" id="KW-0227">DNA damage</keyword>
<dbReference type="InterPro" id="IPR036590">
    <property type="entry name" value="SRAP-like"/>
</dbReference>
<dbReference type="Gene3D" id="3.90.1680.10">
    <property type="entry name" value="SOS response associated peptidase-like"/>
    <property type="match status" value="1"/>
</dbReference>